<protein>
    <submittedName>
        <fullName evidence="3">Uncharacterized protein</fullName>
    </submittedName>
</protein>
<keyword evidence="2" id="KW-0812">Transmembrane</keyword>
<evidence type="ECO:0000313" key="4">
    <source>
        <dbReference type="Proteomes" id="UP000886523"/>
    </source>
</evidence>
<organism evidence="3 4">
    <name type="scientific">Hydnum rufescens UP504</name>
    <dbReference type="NCBI Taxonomy" id="1448309"/>
    <lineage>
        <taxon>Eukaryota</taxon>
        <taxon>Fungi</taxon>
        <taxon>Dikarya</taxon>
        <taxon>Basidiomycota</taxon>
        <taxon>Agaricomycotina</taxon>
        <taxon>Agaricomycetes</taxon>
        <taxon>Cantharellales</taxon>
        <taxon>Hydnaceae</taxon>
        <taxon>Hydnum</taxon>
    </lineage>
</organism>
<evidence type="ECO:0000256" key="2">
    <source>
        <dbReference type="SAM" id="Phobius"/>
    </source>
</evidence>
<gene>
    <name evidence="3" type="ORF">BS47DRAFT_1351446</name>
</gene>
<reference evidence="3" key="1">
    <citation type="journal article" date="2020" name="Nat. Commun.">
        <title>Large-scale genome sequencing of mycorrhizal fungi provides insights into the early evolution of symbiotic traits.</title>
        <authorList>
            <person name="Miyauchi S."/>
            <person name="Kiss E."/>
            <person name="Kuo A."/>
            <person name="Drula E."/>
            <person name="Kohler A."/>
            <person name="Sanchez-Garcia M."/>
            <person name="Morin E."/>
            <person name="Andreopoulos B."/>
            <person name="Barry K.W."/>
            <person name="Bonito G."/>
            <person name="Buee M."/>
            <person name="Carver A."/>
            <person name="Chen C."/>
            <person name="Cichocki N."/>
            <person name="Clum A."/>
            <person name="Culley D."/>
            <person name="Crous P.W."/>
            <person name="Fauchery L."/>
            <person name="Girlanda M."/>
            <person name="Hayes R.D."/>
            <person name="Keri Z."/>
            <person name="LaButti K."/>
            <person name="Lipzen A."/>
            <person name="Lombard V."/>
            <person name="Magnuson J."/>
            <person name="Maillard F."/>
            <person name="Murat C."/>
            <person name="Nolan M."/>
            <person name="Ohm R.A."/>
            <person name="Pangilinan J."/>
            <person name="Pereira M.F."/>
            <person name="Perotto S."/>
            <person name="Peter M."/>
            <person name="Pfister S."/>
            <person name="Riley R."/>
            <person name="Sitrit Y."/>
            <person name="Stielow J.B."/>
            <person name="Szollosi G."/>
            <person name="Zifcakova L."/>
            <person name="Stursova M."/>
            <person name="Spatafora J.W."/>
            <person name="Tedersoo L."/>
            <person name="Vaario L.M."/>
            <person name="Yamada A."/>
            <person name="Yan M."/>
            <person name="Wang P."/>
            <person name="Xu J."/>
            <person name="Bruns T."/>
            <person name="Baldrian P."/>
            <person name="Vilgalys R."/>
            <person name="Dunand C."/>
            <person name="Henrissat B."/>
            <person name="Grigoriev I.V."/>
            <person name="Hibbett D."/>
            <person name="Nagy L.G."/>
            <person name="Martin F.M."/>
        </authorList>
    </citation>
    <scope>NUCLEOTIDE SEQUENCE</scope>
    <source>
        <strain evidence="3">UP504</strain>
    </source>
</reference>
<keyword evidence="2" id="KW-0472">Membrane</keyword>
<feature type="compositionally biased region" description="Basic residues" evidence="1">
    <location>
        <begin position="37"/>
        <end position="53"/>
    </location>
</feature>
<keyword evidence="2" id="KW-1133">Transmembrane helix</keyword>
<feature type="transmembrane region" description="Helical" evidence="2">
    <location>
        <begin position="12"/>
        <end position="30"/>
    </location>
</feature>
<keyword evidence="4" id="KW-1185">Reference proteome</keyword>
<evidence type="ECO:0000256" key="1">
    <source>
        <dbReference type="SAM" id="MobiDB-lite"/>
    </source>
</evidence>
<feature type="region of interest" description="Disordered" evidence="1">
    <location>
        <begin position="32"/>
        <end position="58"/>
    </location>
</feature>
<proteinExistence type="predicted"/>
<sequence length="122" mass="13709">MVSLGLRHSARYGIILAILLTIFLSALYTAPTSSNVRRTRPQKPHASPKRSSTRYHGSVPIVDRAKLAEIETRMLYAISGWDDDPDFEVWDAPPNPNSPPKVTEVPRMAKKRKPKILPHPSE</sequence>
<feature type="region of interest" description="Disordered" evidence="1">
    <location>
        <begin position="87"/>
        <end position="122"/>
    </location>
</feature>
<evidence type="ECO:0000313" key="3">
    <source>
        <dbReference type="EMBL" id="KAF9507572.1"/>
    </source>
</evidence>
<comment type="caution">
    <text evidence="3">The sequence shown here is derived from an EMBL/GenBank/DDBJ whole genome shotgun (WGS) entry which is preliminary data.</text>
</comment>
<name>A0A9P6AL68_9AGAM</name>
<dbReference type="EMBL" id="MU129077">
    <property type="protein sequence ID" value="KAF9507572.1"/>
    <property type="molecule type" value="Genomic_DNA"/>
</dbReference>
<dbReference type="AlphaFoldDB" id="A0A9P6AL68"/>
<accession>A0A9P6AL68</accession>
<dbReference type="Proteomes" id="UP000886523">
    <property type="component" value="Unassembled WGS sequence"/>
</dbReference>